<name>A0AAE0BDP3_9CHLO</name>
<evidence type="ECO:0000313" key="1">
    <source>
        <dbReference type="EMBL" id="KAK3234688.1"/>
    </source>
</evidence>
<protein>
    <submittedName>
        <fullName evidence="1">Uncharacterized protein</fullName>
    </submittedName>
</protein>
<sequence length="282" mass="32944">MQTSLNWKVTVREDFCYVFELDDNGEVGFEIELDYLTSSIVANLDALFCNPETPGHMIIAFIRIMTAGFAHYMLGKPAYSLDETVGTSISIKFQLEDDATFRQNIYLKGCNQRVWNILADKPTYYERQRFVYNDNRDLVHDIVRIRETRVWDYIEAHIMTVPSTLVGGYMRDLGIAVRKSSHDNLQIEEDMKRELMPFLFMPLKKFAVYGQQEVSVDENNRLAKHIRNIATLIQTLQGPLNSNTETNDIEQNNFMTWAHEYTQPVPEFNAFRIEKFIVKERL</sequence>
<comment type="caution">
    <text evidence="1">The sequence shown here is derived from an EMBL/GenBank/DDBJ whole genome shotgun (WGS) entry which is preliminary data.</text>
</comment>
<accession>A0AAE0BDP3</accession>
<evidence type="ECO:0000313" key="2">
    <source>
        <dbReference type="Proteomes" id="UP001190700"/>
    </source>
</evidence>
<dbReference type="AlphaFoldDB" id="A0AAE0BDP3"/>
<proteinExistence type="predicted"/>
<dbReference type="EMBL" id="LGRX02035483">
    <property type="protein sequence ID" value="KAK3234688.1"/>
    <property type="molecule type" value="Genomic_DNA"/>
</dbReference>
<keyword evidence="2" id="KW-1185">Reference proteome</keyword>
<organism evidence="1 2">
    <name type="scientific">Cymbomonas tetramitiformis</name>
    <dbReference type="NCBI Taxonomy" id="36881"/>
    <lineage>
        <taxon>Eukaryota</taxon>
        <taxon>Viridiplantae</taxon>
        <taxon>Chlorophyta</taxon>
        <taxon>Pyramimonadophyceae</taxon>
        <taxon>Pyramimonadales</taxon>
        <taxon>Pyramimonadaceae</taxon>
        <taxon>Cymbomonas</taxon>
    </lineage>
</organism>
<reference evidence="1 2" key="1">
    <citation type="journal article" date="2015" name="Genome Biol. Evol.">
        <title>Comparative Genomics of a Bacterivorous Green Alga Reveals Evolutionary Causalities and Consequences of Phago-Mixotrophic Mode of Nutrition.</title>
        <authorList>
            <person name="Burns J.A."/>
            <person name="Paasch A."/>
            <person name="Narechania A."/>
            <person name="Kim E."/>
        </authorList>
    </citation>
    <scope>NUCLEOTIDE SEQUENCE [LARGE SCALE GENOMIC DNA]</scope>
    <source>
        <strain evidence="1 2">PLY_AMNH</strain>
    </source>
</reference>
<dbReference type="Proteomes" id="UP001190700">
    <property type="component" value="Unassembled WGS sequence"/>
</dbReference>
<gene>
    <name evidence="1" type="ORF">CYMTET_55238</name>
</gene>